<dbReference type="GO" id="GO:0043546">
    <property type="term" value="F:molybdopterin cofactor binding"/>
    <property type="evidence" value="ECO:0007669"/>
    <property type="project" value="InterPro"/>
</dbReference>
<reference evidence="7" key="2">
    <citation type="journal article" date="2015" name="ISME J.">
        <title>A new class of marine Euryarchaeota group II from the Mediterranean deep chlorophyll maximum.</title>
        <authorList>
            <person name="Martin-Cuadrado A.B."/>
            <person name="Garcia-Heredia I."/>
            <person name="Molto A.G."/>
            <person name="Lopez-Ubeda R."/>
            <person name="Kimes N."/>
            <person name="Lopez-Garcia P."/>
            <person name="Moreira D."/>
            <person name="Rodriguez-Valera F."/>
        </authorList>
    </citation>
    <scope>NUCLEOTIDE SEQUENCE</scope>
</reference>
<dbReference type="SUPFAM" id="SSF53706">
    <property type="entry name" value="Formate dehydrogenase/DMSO reductase, domains 1-3"/>
    <property type="match status" value="1"/>
</dbReference>
<dbReference type="Gene3D" id="3.40.50.740">
    <property type="match status" value="1"/>
</dbReference>
<reference evidence="7" key="1">
    <citation type="submission" date="2014-11" db="EMBL/GenBank/DDBJ databases">
        <authorList>
            <person name="Zhu J."/>
            <person name="Qi W."/>
            <person name="Song R."/>
        </authorList>
    </citation>
    <scope>NUCLEOTIDE SEQUENCE</scope>
</reference>
<dbReference type="EMBL" id="KP211875">
    <property type="protein sequence ID" value="ANV80146.1"/>
    <property type="molecule type" value="Genomic_DNA"/>
</dbReference>
<evidence type="ECO:0000256" key="3">
    <source>
        <dbReference type="ARBA" id="ARBA00023014"/>
    </source>
</evidence>
<feature type="domain" description="Molybdopterin oxidoreductase" evidence="5">
    <location>
        <begin position="5"/>
        <end position="366"/>
    </location>
</feature>
<evidence type="ECO:0000256" key="1">
    <source>
        <dbReference type="ARBA" id="ARBA00022723"/>
    </source>
</evidence>
<dbReference type="InterPro" id="IPR037951">
    <property type="entry name" value="MopB_CT_YdeP"/>
</dbReference>
<dbReference type="CDD" id="cd02787">
    <property type="entry name" value="MopB_CT_ydeP"/>
    <property type="match status" value="1"/>
</dbReference>
<protein>
    <submittedName>
        <fullName evidence="7">Putative dehydrogenase</fullName>
    </submittedName>
</protein>
<keyword evidence="1" id="KW-0479">Metal-binding</keyword>
<dbReference type="InterPro" id="IPR009010">
    <property type="entry name" value="Asp_de-COase-like_dom_sf"/>
</dbReference>
<dbReference type="SUPFAM" id="SSF50692">
    <property type="entry name" value="ADC-like"/>
    <property type="match status" value="1"/>
</dbReference>
<accession>A0A1B1TCY1</accession>
<evidence type="ECO:0000256" key="2">
    <source>
        <dbReference type="ARBA" id="ARBA00023004"/>
    </source>
</evidence>
<keyword evidence="3" id="KW-0411">Iron-sulfur</keyword>
<dbReference type="Pfam" id="PF00384">
    <property type="entry name" value="Molybdopterin"/>
    <property type="match status" value="1"/>
</dbReference>
<dbReference type="Pfam" id="PF01568">
    <property type="entry name" value="Molydop_binding"/>
    <property type="match status" value="1"/>
</dbReference>
<evidence type="ECO:0000313" key="7">
    <source>
        <dbReference type="EMBL" id="ANV80146.1"/>
    </source>
</evidence>
<evidence type="ECO:0000259" key="6">
    <source>
        <dbReference type="Pfam" id="PF01568"/>
    </source>
</evidence>
<dbReference type="PANTHER" id="PTHR43105:SF4">
    <property type="entry name" value="PROTEIN YDEP"/>
    <property type="match status" value="1"/>
</dbReference>
<dbReference type="NCBIfam" id="TIGR01701">
    <property type="entry name" value="Fdhalpha-like"/>
    <property type="match status" value="1"/>
</dbReference>
<evidence type="ECO:0000259" key="5">
    <source>
        <dbReference type="Pfam" id="PF00384"/>
    </source>
</evidence>
<sequence length="635" mass="70128">MVLDEGADNYTPISWEESFEMIADELCSLENPNQSIFYTSGRTSNEAAFLWQLLARGFGTNNLPDCSNMCHESSGFALTESIGIGKGTVTLEDFNSAELILVVGQNPGTNHPRMLTALRDAKKHGASIISINPLIETGMKKFKHPQNPLEMLGSGKSISDRHVRININGDMAFFRGLNHCLVKNGSYDQSFIESYTSGFEEYKVSVENVDWVQIESISGISRQEIELIANIISESKSIITCWAMGITQHHNSVETIQEMVNTHLLGGHIGRKGAGLCPVRGHSNVQGDRTVGINHIANPSLIQNIQNSTGIKTPTIHGYDVVNAARAMLEGNAKVYLAMGGNFLSAMSDTKLIAKAMNNCELTVFVSTKLNRNHLVTGKKSLILPCLGRTEIDKQTTGHQFVSVENSMGIVHSSQGHIKPASDALLSEPAIVAGIASALESRRPMSDLEWGDLVDDYDRIRDLIEQTIPGFNEFNSRVRAKAGFYLPNPPRDNLTFNTETGKAIFRFHNMSCLSPKVNEYVMMTIRSHDQYNTTVYSGEDRYRGIKSGRRIVMMNSIDAKESNLRAGDLVNLTSVFRDELRHSPNWYLVEYDIPRGNVATYFPEANELIPLNSTASGSNTPTSKSVIVRISKSQD</sequence>
<evidence type="ECO:0000256" key="4">
    <source>
        <dbReference type="SAM" id="MobiDB-lite"/>
    </source>
</evidence>
<organism evidence="7">
    <name type="scientific">uncultured Poseidoniia archaeon</name>
    <dbReference type="NCBI Taxonomy" id="1697135"/>
    <lineage>
        <taxon>Archaea</taxon>
        <taxon>Methanobacteriati</taxon>
        <taxon>Thermoplasmatota</taxon>
        <taxon>Candidatus Poseidoniia</taxon>
        <taxon>environmental samples</taxon>
    </lineage>
</organism>
<proteinExistence type="predicted"/>
<dbReference type="GO" id="GO:0030151">
    <property type="term" value="F:molybdenum ion binding"/>
    <property type="evidence" value="ECO:0007669"/>
    <property type="project" value="InterPro"/>
</dbReference>
<dbReference type="InterPro" id="IPR050123">
    <property type="entry name" value="Prok_molybdopt-oxidoreductase"/>
</dbReference>
<keyword evidence="2" id="KW-0408">Iron</keyword>
<dbReference type="GO" id="GO:0016020">
    <property type="term" value="C:membrane"/>
    <property type="evidence" value="ECO:0007669"/>
    <property type="project" value="TreeGrafter"/>
</dbReference>
<dbReference type="InterPro" id="IPR006656">
    <property type="entry name" value="Mopterin_OxRdtase"/>
</dbReference>
<feature type="domain" description="Molybdopterin dinucleotide-binding" evidence="6">
    <location>
        <begin position="521"/>
        <end position="626"/>
    </location>
</feature>
<dbReference type="Gene3D" id="2.40.40.20">
    <property type="match status" value="1"/>
</dbReference>
<dbReference type="GO" id="GO:0008863">
    <property type="term" value="F:formate dehydrogenase (NAD+) activity"/>
    <property type="evidence" value="ECO:0007669"/>
    <property type="project" value="InterPro"/>
</dbReference>
<dbReference type="InterPro" id="IPR006657">
    <property type="entry name" value="MoPterin_dinucl-bd_dom"/>
</dbReference>
<dbReference type="Gene3D" id="3.40.228.10">
    <property type="entry name" value="Dimethylsulfoxide Reductase, domain 2"/>
    <property type="match status" value="1"/>
</dbReference>
<dbReference type="GO" id="GO:0051539">
    <property type="term" value="F:4 iron, 4 sulfur cluster binding"/>
    <property type="evidence" value="ECO:0007669"/>
    <property type="project" value="InterPro"/>
</dbReference>
<name>A0A1B1TCY1_9ARCH</name>
<dbReference type="PANTHER" id="PTHR43105">
    <property type="entry name" value="RESPIRATORY NITRATE REDUCTASE"/>
    <property type="match status" value="1"/>
</dbReference>
<feature type="region of interest" description="Disordered" evidence="4">
    <location>
        <begin position="612"/>
        <end position="635"/>
    </location>
</feature>
<dbReference type="AlphaFoldDB" id="A0A1B1TCY1"/>
<dbReference type="InterPro" id="IPR010046">
    <property type="entry name" value="Mopterin_OxRdtse_a_bac"/>
</dbReference>